<dbReference type="Pfam" id="PF13561">
    <property type="entry name" value="adh_short_C2"/>
    <property type="match status" value="1"/>
</dbReference>
<dbReference type="CDD" id="cd05233">
    <property type="entry name" value="SDR_c"/>
    <property type="match status" value="1"/>
</dbReference>
<evidence type="ECO:0000256" key="2">
    <source>
        <dbReference type="ARBA" id="ARBA00023002"/>
    </source>
</evidence>
<keyword evidence="2" id="KW-0560">Oxidoreductase</keyword>
<dbReference type="InterPro" id="IPR002347">
    <property type="entry name" value="SDR_fam"/>
</dbReference>
<sequence length="242" mass="24593">MTKLVGKVMWVVGASGAIGEGIARQLLDQGATVVASSRSIETKGPAIEGADLLNVDVSSMEAAIAAADEIVRRHGRLDGLVVTTTLPIFGDFLDLTDEDWGAVLGTKLMGSVRLTRAVVPHMAQSGGGSVVLLSGGGGKNPSLRHLPGSVANAGVNLLAQGLAKRFGPDKIRVNVVAPGPIESPRLEAIKKAKGPSVFTALGGAGQVEDVSEAVAFLLSEKAKYISGANISVDGGGRLADPA</sequence>
<dbReference type="PANTHER" id="PTHR43943:SF17">
    <property type="entry name" value="3-PHENYLPROPIONATE-DIHYDRODIOL_CINNAMIC ACID-DIHYDRODIOL DEHYDROGENASE"/>
    <property type="match status" value="1"/>
</dbReference>
<dbReference type="PRINTS" id="PR00081">
    <property type="entry name" value="GDHRDH"/>
</dbReference>
<evidence type="ECO:0000313" key="3">
    <source>
        <dbReference type="EMBL" id="GHF49576.1"/>
    </source>
</evidence>
<accession>A0A8J3GWV9</accession>
<comment type="caution">
    <text evidence="3">The sequence shown here is derived from an EMBL/GenBank/DDBJ whole genome shotgun (WGS) entry which is preliminary data.</text>
</comment>
<dbReference type="Gene3D" id="3.40.50.720">
    <property type="entry name" value="NAD(P)-binding Rossmann-like Domain"/>
    <property type="match status" value="1"/>
</dbReference>
<dbReference type="SUPFAM" id="SSF51735">
    <property type="entry name" value="NAD(P)-binding Rossmann-fold domains"/>
    <property type="match status" value="1"/>
</dbReference>
<dbReference type="AlphaFoldDB" id="A0A8J3GWV9"/>
<protein>
    <submittedName>
        <fullName evidence="3">Short-chain dehydrogenase</fullName>
    </submittedName>
</protein>
<reference evidence="3" key="2">
    <citation type="submission" date="2020-09" db="EMBL/GenBank/DDBJ databases">
        <authorList>
            <person name="Sun Q."/>
            <person name="Kim S."/>
        </authorList>
    </citation>
    <scope>NUCLEOTIDE SEQUENCE</scope>
    <source>
        <strain evidence="3">KCTC 42650</strain>
    </source>
</reference>
<dbReference type="Proteomes" id="UP000626220">
    <property type="component" value="Unassembled WGS sequence"/>
</dbReference>
<dbReference type="GO" id="GO:0016491">
    <property type="term" value="F:oxidoreductase activity"/>
    <property type="evidence" value="ECO:0007669"/>
    <property type="project" value="UniProtKB-KW"/>
</dbReference>
<dbReference type="EMBL" id="BNCJ01000004">
    <property type="protein sequence ID" value="GHF49576.1"/>
    <property type="molecule type" value="Genomic_DNA"/>
</dbReference>
<evidence type="ECO:0000313" key="4">
    <source>
        <dbReference type="Proteomes" id="UP000626220"/>
    </source>
</evidence>
<dbReference type="InterPro" id="IPR036291">
    <property type="entry name" value="NAD(P)-bd_dom_sf"/>
</dbReference>
<comment type="similarity">
    <text evidence="1">Belongs to the short-chain dehydrogenases/reductases (SDR) family.</text>
</comment>
<gene>
    <name evidence="3" type="ORF">GCM10017056_21690</name>
</gene>
<name>A0A8J3GWV9_9RHOB</name>
<proteinExistence type="inferred from homology"/>
<dbReference type="PANTHER" id="PTHR43943">
    <property type="entry name" value="DEHYDROGENASE/REDUCTASE (SDR FAMILY) MEMBER 4"/>
    <property type="match status" value="1"/>
</dbReference>
<organism evidence="3 4">
    <name type="scientific">Seohaeicola zhoushanensis</name>
    <dbReference type="NCBI Taxonomy" id="1569283"/>
    <lineage>
        <taxon>Bacteria</taxon>
        <taxon>Pseudomonadati</taxon>
        <taxon>Pseudomonadota</taxon>
        <taxon>Alphaproteobacteria</taxon>
        <taxon>Rhodobacterales</taxon>
        <taxon>Roseobacteraceae</taxon>
        <taxon>Seohaeicola</taxon>
    </lineage>
</organism>
<reference evidence="3" key="1">
    <citation type="journal article" date="2014" name="Int. J. Syst. Evol. Microbiol.">
        <title>Complete genome sequence of Corynebacterium casei LMG S-19264T (=DSM 44701T), isolated from a smear-ripened cheese.</title>
        <authorList>
            <consortium name="US DOE Joint Genome Institute (JGI-PGF)"/>
            <person name="Walter F."/>
            <person name="Albersmeier A."/>
            <person name="Kalinowski J."/>
            <person name="Ruckert C."/>
        </authorList>
    </citation>
    <scope>NUCLEOTIDE SEQUENCE</scope>
    <source>
        <strain evidence="3">KCTC 42650</strain>
    </source>
</reference>
<evidence type="ECO:0000256" key="1">
    <source>
        <dbReference type="ARBA" id="ARBA00006484"/>
    </source>
</evidence>
<keyword evidence="4" id="KW-1185">Reference proteome</keyword>